<dbReference type="SMART" id="SM00908">
    <property type="entry name" value="Gal-bind_lectin"/>
    <property type="match status" value="1"/>
</dbReference>
<dbReference type="SUPFAM" id="SSF49899">
    <property type="entry name" value="Concanavalin A-like lectins/glucanases"/>
    <property type="match status" value="1"/>
</dbReference>
<evidence type="ECO:0000256" key="2">
    <source>
        <dbReference type="RuleBase" id="RU102079"/>
    </source>
</evidence>
<accession>A0ABD1JIG7</accession>
<dbReference type="GO" id="GO:0030246">
    <property type="term" value="F:carbohydrate binding"/>
    <property type="evidence" value="ECO:0007669"/>
    <property type="project" value="UniProtKB-UniRule"/>
</dbReference>
<dbReference type="InterPro" id="IPR013320">
    <property type="entry name" value="ConA-like_dom_sf"/>
</dbReference>
<reference evidence="4 5" key="1">
    <citation type="submission" date="2024-09" db="EMBL/GenBank/DDBJ databases">
        <title>A chromosome-level genome assembly of Gray's grenadier anchovy, Coilia grayii.</title>
        <authorList>
            <person name="Fu Z."/>
        </authorList>
    </citation>
    <scope>NUCLEOTIDE SEQUENCE [LARGE SCALE GENOMIC DNA]</scope>
    <source>
        <strain evidence="4">G4</strain>
        <tissue evidence="4">Muscle</tissue>
    </source>
</reference>
<comment type="caution">
    <text evidence="4">The sequence shown here is derived from an EMBL/GenBank/DDBJ whole genome shotgun (WGS) entry which is preliminary data.</text>
</comment>
<evidence type="ECO:0000313" key="4">
    <source>
        <dbReference type="EMBL" id="KAL2086879.1"/>
    </source>
</evidence>
<keyword evidence="5" id="KW-1185">Reference proteome</keyword>
<keyword evidence="1 2" id="KW-0430">Lectin</keyword>
<dbReference type="Proteomes" id="UP001591681">
    <property type="component" value="Unassembled WGS sequence"/>
</dbReference>
<dbReference type="PANTHER" id="PTHR11346">
    <property type="entry name" value="GALECTIN"/>
    <property type="match status" value="1"/>
</dbReference>
<dbReference type="EMBL" id="JBHFQA010000015">
    <property type="protein sequence ID" value="KAL2086879.1"/>
    <property type="molecule type" value="Genomic_DNA"/>
</dbReference>
<dbReference type="CDD" id="cd00070">
    <property type="entry name" value="GLECT"/>
    <property type="match status" value="1"/>
</dbReference>
<organism evidence="4 5">
    <name type="scientific">Coilia grayii</name>
    <name type="common">Gray's grenadier anchovy</name>
    <dbReference type="NCBI Taxonomy" id="363190"/>
    <lineage>
        <taxon>Eukaryota</taxon>
        <taxon>Metazoa</taxon>
        <taxon>Chordata</taxon>
        <taxon>Craniata</taxon>
        <taxon>Vertebrata</taxon>
        <taxon>Euteleostomi</taxon>
        <taxon>Actinopterygii</taxon>
        <taxon>Neopterygii</taxon>
        <taxon>Teleostei</taxon>
        <taxon>Clupei</taxon>
        <taxon>Clupeiformes</taxon>
        <taxon>Clupeoidei</taxon>
        <taxon>Engraulidae</taxon>
        <taxon>Coilinae</taxon>
        <taxon>Coilia</taxon>
    </lineage>
</organism>
<evidence type="ECO:0000256" key="1">
    <source>
        <dbReference type="ARBA" id="ARBA00022734"/>
    </source>
</evidence>
<evidence type="ECO:0000313" key="5">
    <source>
        <dbReference type="Proteomes" id="UP001591681"/>
    </source>
</evidence>
<feature type="domain" description="Galectin" evidence="3">
    <location>
        <begin position="34"/>
        <end position="160"/>
    </location>
</feature>
<proteinExistence type="predicted"/>
<dbReference type="SMART" id="SM00276">
    <property type="entry name" value="GLECT"/>
    <property type="match status" value="1"/>
</dbReference>
<gene>
    <name evidence="4" type="ORF">ACEWY4_017938</name>
</gene>
<evidence type="ECO:0000259" key="3">
    <source>
        <dbReference type="PROSITE" id="PS51304"/>
    </source>
</evidence>
<dbReference type="PANTHER" id="PTHR11346:SF97">
    <property type="entry name" value="GALECTIN-1"/>
    <property type="match status" value="1"/>
</dbReference>
<dbReference type="InterPro" id="IPR044156">
    <property type="entry name" value="Galectin-like"/>
</dbReference>
<dbReference type="InterPro" id="IPR001079">
    <property type="entry name" value="Galectin_CRD"/>
</dbReference>
<sequence length="160" mass="17930">MRLNQDQVVAMGFHATTSPVTEYCGTSSLTTAKMLTVKNMSFKTGQQLTITGKPTSATGFAINIGHSEDTVALHFNPRFCEQTIVCNSKKSGVWQSEQRERSFPFHVNEEFKVTIQFSGQNFNIRLPNGNIIQFPNRSGDSKFKYIYVTGDVRILGIKIK</sequence>
<dbReference type="Gene3D" id="2.60.120.200">
    <property type="match status" value="1"/>
</dbReference>
<dbReference type="FunFam" id="2.60.120.200:FF:000021">
    <property type="entry name" value="Galectin"/>
    <property type="match status" value="1"/>
</dbReference>
<name>A0ABD1JIG7_9TELE</name>
<dbReference type="PROSITE" id="PS51304">
    <property type="entry name" value="GALECTIN"/>
    <property type="match status" value="1"/>
</dbReference>
<dbReference type="AlphaFoldDB" id="A0ABD1JIG7"/>
<dbReference type="Pfam" id="PF00337">
    <property type="entry name" value="Gal-bind_lectin"/>
    <property type="match status" value="1"/>
</dbReference>
<protein>
    <recommendedName>
        <fullName evidence="2">Galectin</fullName>
    </recommendedName>
</protein>